<dbReference type="EMBL" id="SJPW01000002">
    <property type="protein sequence ID" value="TWU58817.1"/>
    <property type="molecule type" value="Genomic_DNA"/>
</dbReference>
<dbReference type="AlphaFoldDB" id="A0A5C6FDQ9"/>
<reference evidence="2 3" key="1">
    <citation type="submission" date="2019-02" db="EMBL/GenBank/DDBJ databases">
        <title>Deep-cultivation of Planctomycetes and their phenomic and genomic characterization uncovers novel biology.</title>
        <authorList>
            <person name="Wiegand S."/>
            <person name="Jogler M."/>
            <person name="Boedeker C."/>
            <person name="Pinto D."/>
            <person name="Vollmers J."/>
            <person name="Rivas-Marin E."/>
            <person name="Kohn T."/>
            <person name="Peeters S.H."/>
            <person name="Heuer A."/>
            <person name="Rast P."/>
            <person name="Oberbeckmann S."/>
            <person name="Bunk B."/>
            <person name="Jeske O."/>
            <person name="Meyerdierks A."/>
            <person name="Storesund J.E."/>
            <person name="Kallscheuer N."/>
            <person name="Luecker S."/>
            <person name="Lage O.M."/>
            <person name="Pohl T."/>
            <person name="Merkel B.J."/>
            <person name="Hornburger P."/>
            <person name="Mueller R.-W."/>
            <person name="Bruemmer F."/>
            <person name="Labrenz M."/>
            <person name="Spormann A.M."/>
            <person name="Op Den Camp H."/>
            <person name="Overmann J."/>
            <person name="Amann R."/>
            <person name="Jetten M.S.M."/>
            <person name="Mascher T."/>
            <person name="Medema M.H."/>
            <person name="Devos D.P."/>
            <person name="Kaster A.-K."/>
            <person name="Ovreas L."/>
            <person name="Rohde M."/>
            <person name="Galperin M.Y."/>
            <person name="Jogler C."/>
        </authorList>
    </citation>
    <scope>NUCLEOTIDE SEQUENCE [LARGE SCALE GENOMIC DNA]</scope>
    <source>
        <strain evidence="2 3">Poly51</strain>
    </source>
</reference>
<dbReference type="Pfam" id="PF01593">
    <property type="entry name" value="Amino_oxidase"/>
    <property type="match status" value="1"/>
</dbReference>
<dbReference type="Gene3D" id="3.90.660.20">
    <property type="entry name" value="Protoporphyrinogen oxidase, mitochondrial, domain 2"/>
    <property type="match status" value="1"/>
</dbReference>
<name>A0A5C6FDQ9_9BACT</name>
<feature type="domain" description="Amine oxidase" evidence="1">
    <location>
        <begin position="23"/>
        <end position="414"/>
    </location>
</feature>
<evidence type="ECO:0000313" key="3">
    <source>
        <dbReference type="Proteomes" id="UP000318288"/>
    </source>
</evidence>
<gene>
    <name evidence="2" type="ORF">Poly51_15970</name>
</gene>
<dbReference type="InterPro" id="IPR002937">
    <property type="entry name" value="Amino_oxidase"/>
</dbReference>
<dbReference type="RefSeq" id="WP_246114332.1">
    <property type="nucleotide sequence ID" value="NZ_SJPW01000002.1"/>
</dbReference>
<dbReference type="PANTHER" id="PTHR42923">
    <property type="entry name" value="PROTOPORPHYRINOGEN OXIDASE"/>
    <property type="match status" value="1"/>
</dbReference>
<sequence>MTESNANGAPRRTWLVVGGGVMGLKIARDLIGRGQDVTIAESAPVMGGLTSAWQLGDVVWDRFYHVTLLSDSKLRDVLSEIGLENEIDWVETKTGFYAGGKLLSMSNTAEFLRFPPLSMIERLRLGGTIFYASKIKSWRRLEKLSVEKWLRRWSGNGAFEKVWLPLLKAKLGDAYKQTSAAFIWAHTARMYKARRSGAKKEMFGYVPGGYARILDRWVEVLTQKGLKVMTSSPVTSVVRVDDGPGLDVTFAGGESQRFDNVVSTIASPLIARSCDELTDTEKSKLEAIRYLGVVCASMLLKEPISPYYVTNITDTWVPLTAVIEMSTIVNPDTQLGGNHLVYLPKYLPDDHEGLNETDDDYKEKCLSTLEKMYDYFSRDNVLDFKVARAKYVAALATIDYSTQLPPIVTSVPGFYALNSAHILEGNLNVNETITLGETKLTDEVWPDFLARAKTDQPVTDLQQA</sequence>
<dbReference type="PANTHER" id="PTHR42923:SF46">
    <property type="entry name" value="AMINE OXIDASE"/>
    <property type="match status" value="1"/>
</dbReference>
<dbReference type="Proteomes" id="UP000318288">
    <property type="component" value="Unassembled WGS sequence"/>
</dbReference>
<accession>A0A5C6FDQ9</accession>
<proteinExistence type="predicted"/>
<organism evidence="2 3">
    <name type="scientific">Rubripirellula tenax</name>
    <dbReference type="NCBI Taxonomy" id="2528015"/>
    <lineage>
        <taxon>Bacteria</taxon>
        <taxon>Pseudomonadati</taxon>
        <taxon>Planctomycetota</taxon>
        <taxon>Planctomycetia</taxon>
        <taxon>Pirellulales</taxon>
        <taxon>Pirellulaceae</taxon>
        <taxon>Rubripirellula</taxon>
    </lineage>
</organism>
<dbReference type="Gene3D" id="1.10.3110.10">
    <property type="entry name" value="protoporphyrinogen ix oxidase, domain 3"/>
    <property type="match status" value="1"/>
</dbReference>
<evidence type="ECO:0000313" key="2">
    <source>
        <dbReference type="EMBL" id="TWU58817.1"/>
    </source>
</evidence>
<evidence type="ECO:0000259" key="1">
    <source>
        <dbReference type="Pfam" id="PF01593"/>
    </source>
</evidence>
<keyword evidence="3" id="KW-1185">Reference proteome</keyword>
<dbReference type="InterPro" id="IPR050464">
    <property type="entry name" value="Zeta_carotene_desat/Oxidored"/>
</dbReference>
<comment type="caution">
    <text evidence="2">The sequence shown here is derived from an EMBL/GenBank/DDBJ whole genome shotgun (WGS) entry which is preliminary data.</text>
</comment>
<dbReference type="SUPFAM" id="SSF51905">
    <property type="entry name" value="FAD/NAD(P)-binding domain"/>
    <property type="match status" value="1"/>
</dbReference>
<dbReference type="Gene3D" id="3.50.50.60">
    <property type="entry name" value="FAD/NAD(P)-binding domain"/>
    <property type="match status" value="1"/>
</dbReference>
<dbReference type="InterPro" id="IPR036188">
    <property type="entry name" value="FAD/NAD-bd_sf"/>
</dbReference>
<dbReference type="GO" id="GO:0016491">
    <property type="term" value="F:oxidoreductase activity"/>
    <property type="evidence" value="ECO:0007669"/>
    <property type="project" value="InterPro"/>
</dbReference>
<protein>
    <recommendedName>
        <fullName evidence="1">Amine oxidase domain-containing protein</fullName>
    </recommendedName>
</protein>
<dbReference type="NCBIfam" id="NF005560">
    <property type="entry name" value="PRK07233.1"/>
    <property type="match status" value="1"/>
</dbReference>